<reference evidence="8 9" key="1">
    <citation type="journal article" date="2016" name="Nat. Commun.">
        <title>Thousands of microbial genomes shed light on interconnected biogeochemical processes in an aquifer system.</title>
        <authorList>
            <person name="Anantharaman K."/>
            <person name="Brown C.T."/>
            <person name="Hug L.A."/>
            <person name="Sharon I."/>
            <person name="Castelle C.J."/>
            <person name="Probst A.J."/>
            <person name="Thomas B.C."/>
            <person name="Singh A."/>
            <person name="Wilkins M.J."/>
            <person name="Karaoz U."/>
            <person name="Brodie E.L."/>
            <person name="Williams K.H."/>
            <person name="Hubbard S.S."/>
            <person name="Banfield J.F."/>
        </authorList>
    </citation>
    <scope>NUCLEOTIDE SEQUENCE [LARGE SCALE GENOMIC DNA]</scope>
</reference>
<comment type="function">
    <text evidence="7">Single strand-specific metallo-endoribonuclease involved in late-stage 70S ribosome quality control and in maturation of the 3' terminus of the 16S rRNA.</text>
</comment>
<keyword evidence="3 7" id="KW-0479">Metal-binding</keyword>
<organism evidence="8 9">
    <name type="scientific">Candidatus Vogelbacteria bacterium RIFOXYD2_FULL_44_9</name>
    <dbReference type="NCBI Taxonomy" id="1802441"/>
    <lineage>
        <taxon>Bacteria</taxon>
        <taxon>Candidatus Vogeliibacteriota</taxon>
    </lineage>
</organism>
<dbReference type="AlphaFoldDB" id="A0A1G2QP18"/>
<name>A0A1G2QP18_9BACT</name>
<dbReference type="Pfam" id="PF02130">
    <property type="entry name" value="YbeY"/>
    <property type="match status" value="1"/>
</dbReference>
<dbReference type="GO" id="GO:0005737">
    <property type="term" value="C:cytoplasm"/>
    <property type="evidence" value="ECO:0007669"/>
    <property type="project" value="UniProtKB-SubCell"/>
</dbReference>
<comment type="cofactor">
    <cofactor evidence="7">
        <name>Zn(2+)</name>
        <dbReference type="ChEBI" id="CHEBI:29105"/>
    </cofactor>
    <text evidence="7">Binds 1 zinc ion.</text>
</comment>
<dbReference type="GO" id="GO:0006364">
    <property type="term" value="P:rRNA processing"/>
    <property type="evidence" value="ECO:0007669"/>
    <property type="project" value="UniProtKB-UniRule"/>
</dbReference>
<evidence type="ECO:0000256" key="1">
    <source>
        <dbReference type="ARBA" id="ARBA00010875"/>
    </source>
</evidence>
<keyword evidence="6 7" id="KW-0862">Zinc</keyword>
<evidence type="ECO:0000256" key="6">
    <source>
        <dbReference type="ARBA" id="ARBA00022833"/>
    </source>
</evidence>
<evidence type="ECO:0000256" key="4">
    <source>
        <dbReference type="ARBA" id="ARBA00022759"/>
    </source>
</evidence>
<keyword evidence="7" id="KW-0698">rRNA processing</keyword>
<feature type="binding site" evidence="7">
    <location>
        <position position="101"/>
    </location>
    <ligand>
        <name>Zn(2+)</name>
        <dbReference type="ChEBI" id="CHEBI:29105"/>
        <note>catalytic</note>
    </ligand>
</feature>
<dbReference type="HAMAP" id="MF_00009">
    <property type="entry name" value="Endoribonucl_YbeY"/>
    <property type="match status" value="1"/>
</dbReference>
<feature type="binding site" evidence="7">
    <location>
        <position position="107"/>
    </location>
    <ligand>
        <name>Zn(2+)</name>
        <dbReference type="ChEBI" id="CHEBI:29105"/>
        <note>catalytic</note>
    </ligand>
</feature>
<dbReference type="GO" id="GO:0004521">
    <property type="term" value="F:RNA endonuclease activity"/>
    <property type="evidence" value="ECO:0007669"/>
    <property type="project" value="UniProtKB-UniRule"/>
</dbReference>
<evidence type="ECO:0000256" key="5">
    <source>
        <dbReference type="ARBA" id="ARBA00022801"/>
    </source>
</evidence>
<comment type="subcellular location">
    <subcellularLocation>
        <location evidence="7">Cytoplasm</location>
    </subcellularLocation>
</comment>
<dbReference type="InterPro" id="IPR023091">
    <property type="entry name" value="MetalPrtase_cat_dom_sf_prd"/>
</dbReference>
<keyword evidence="5 7" id="KW-0378">Hydrolase</keyword>
<gene>
    <name evidence="7" type="primary">ybeY</name>
    <name evidence="8" type="ORF">A2556_01575</name>
</gene>
<keyword evidence="7" id="KW-0963">Cytoplasm</keyword>
<accession>A0A1G2QP18</accession>
<protein>
    <recommendedName>
        <fullName evidence="7">Endoribonuclease YbeY</fullName>
        <ecNumber evidence="7">3.1.-.-</ecNumber>
    </recommendedName>
</protein>
<evidence type="ECO:0000256" key="2">
    <source>
        <dbReference type="ARBA" id="ARBA00022722"/>
    </source>
</evidence>
<dbReference type="SUPFAM" id="SSF55486">
    <property type="entry name" value="Metalloproteases ('zincins'), catalytic domain"/>
    <property type="match status" value="1"/>
</dbReference>
<evidence type="ECO:0000256" key="7">
    <source>
        <dbReference type="HAMAP-Rule" id="MF_00009"/>
    </source>
</evidence>
<evidence type="ECO:0000256" key="3">
    <source>
        <dbReference type="ARBA" id="ARBA00022723"/>
    </source>
</evidence>
<comment type="similarity">
    <text evidence="1 7">Belongs to the endoribonuclease YbeY family.</text>
</comment>
<dbReference type="InterPro" id="IPR002036">
    <property type="entry name" value="YbeY"/>
</dbReference>
<sequence>MFSIVNSLKRRTPKLPLAEIATKILGPKYELGLVFIGDEEMHMLNKEHRRHDYPTNILSFPFDKNEGEILINLDKAKLEAPDFDHDYKNHLIFLFIHGCLHLKGMTHGSIMTKAEKKFFDIYGTPNHHRSGHRHRVASRRSV</sequence>
<proteinExistence type="inferred from homology"/>
<dbReference type="Gene3D" id="3.40.390.30">
    <property type="entry name" value="Metalloproteases ('zincins'), catalytic domain"/>
    <property type="match status" value="1"/>
</dbReference>
<comment type="caution">
    <text evidence="8">The sequence shown here is derived from an EMBL/GenBank/DDBJ whole genome shotgun (WGS) entry which is preliminary data.</text>
</comment>
<feature type="binding site" evidence="7">
    <location>
        <position position="97"/>
    </location>
    <ligand>
        <name>Zn(2+)</name>
        <dbReference type="ChEBI" id="CHEBI:29105"/>
        <note>catalytic</note>
    </ligand>
</feature>
<evidence type="ECO:0000313" key="8">
    <source>
        <dbReference type="EMBL" id="OHA62370.1"/>
    </source>
</evidence>
<keyword evidence="2 7" id="KW-0540">Nuclease</keyword>
<keyword evidence="4 7" id="KW-0255">Endonuclease</keyword>
<dbReference type="Proteomes" id="UP000177140">
    <property type="component" value="Unassembled WGS sequence"/>
</dbReference>
<dbReference type="NCBIfam" id="TIGR00043">
    <property type="entry name" value="rRNA maturation RNase YbeY"/>
    <property type="match status" value="1"/>
</dbReference>
<evidence type="ECO:0000313" key="9">
    <source>
        <dbReference type="Proteomes" id="UP000177140"/>
    </source>
</evidence>
<dbReference type="EMBL" id="MHTM01000016">
    <property type="protein sequence ID" value="OHA62370.1"/>
    <property type="molecule type" value="Genomic_DNA"/>
</dbReference>
<dbReference type="EC" id="3.1.-.-" evidence="7"/>
<dbReference type="GO" id="GO:0008270">
    <property type="term" value="F:zinc ion binding"/>
    <property type="evidence" value="ECO:0007669"/>
    <property type="project" value="UniProtKB-UniRule"/>
</dbReference>
<keyword evidence="7" id="KW-0690">Ribosome biogenesis</keyword>
<dbReference type="GO" id="GO:0004222">
    <property type="term" value="F:metalloendopeptidase activity"/>
    <property type="evidence" value="ECO:0007669"/>
    <property type="project" value="InterPro"/>
</dbReference>